<protein>
    <submittedName>
        <fullName evidence="1">Uncharacterized protein</fullName>
    </submittedName>
</protein>
<dbReference type="Proteomes" id="UP000237246">
    <property type="component" value="Unassembled WGS sequence"/>
</dbReference>
<dbReference type="EMBL" id="PPHD01069663">
    <property type="protein sequence ID" value="POI21407.1"/>
    <property type="molecule type" value="Genomic_DNA"/>
</dbReference>
<name>A0A2P4SBB8_BAMTH</name>
<accession>A0A2P4SBB8</accession>
<gene>
    <name evidence="1" type="ORF">CIB84_014848</name>
</gene>
<sequence>MTACMTRTAPSRRSAAFLAAPCAAPARPESIPGSAPVQSHAGTPTADARTGALMTACAEGMRSAATQAALGPAWLYPEAVGSSWAAGSSHHPWGQLVTASGSACREWWWCLQTVCGGV</sequence>
<proteinExistence type="predicted"/>
<evidence type="ECO:0000313" key="1">
    <source>
        <dbReference type="EMBL" id="POI21407.1"/>
    </source>
</evidence>
<dbReference type="AlphaFoldDB" id="A0A2P4SBB8"/>
<comment type="caution">
    <text evidence="1">The sequence shown here is derived from an EMBL/GenBank/DDBJ whole genome shotgun (WGS) entry which is preliminary data.</text>
</comment>
<reference evidence="1 2" key="1">
    <citation type="submission" date="2018-01" db="EMBL/GenBank/DDBJ databases">
        <title>Comparison of the Chinese Bamboo Partridge and Red Junglefowl genome sequences highlights the importance of demography in genome evolution.</title>
        <authorList>
            <person name="Tiley G.P."/>
            <person name="Kimball R.T."/>
            <person name="Braun E.L."/>
            <person name="Burleigh J.G."/>
        </authorList>
    </citation>
    <scope>NUCLEOTIDE SEQUENCE [LARGE SCALE GENOMIC DNA]</scope>
    <source>
        <strain evidence="1">RTK389</strain>
        <tissue evidence="1">Blood</tissue>
    </source>
</reference>
<keyword evidence="2" id="KW-1185">Reference proteome</keyword>
<evidence type="ECO:0000313" key="2">
    <source>
        <dbReference type="Proteomes" id="UP000237246"/>
    </source>
</evidence>
<organism evidence="1 2">
    <name type="scientific">Bambusicola thoracicus</name>
    <name type="common">Chinese bamboo-partridge</name>
    <name type="synonym">Perdix thoracica</name>
    <dbReference type="NCBI Taxonomy" id="9083"/>
    <lineage>
        <taxon>Eukaryota</taxon>
        <taxon>Metazoa</taxon>
        <taxon>Chordata</taxon>
        <taxon>Craniata</taxon>
        <taxon>Vertebrata</taxon>
        <taxon>Euteleostomi</taxon>
        <taxon>Archelosauria</taxon>
        <taxon>Archosauria</taxon>
        <taxon>Dinosauria</taxon>
        <taxon>Saurischia</taxon>
        <taxon>Theropoda</taxon>
        <taxon>Coelurosauria</taxon>
        <taxon>Aves</taxon>
        <taxon>Neognathae</taxon>
        <taxon>Galloanserae</taxon>
        <taxon>Galliformes</taxon>
        <taxon>Phasianidae</taxon>
        <taxon>Perdicinae</taxon>
        <taxon>Bambusicola</taxon>
    </lineage>
</organism>